<organism evidence="2">
    <name type="scientific">Spongospora subterranea</name>
    <dbReference type="NCBI Taxonomy" id="70186"/>
    <lineage>
        <taxon>Eukaryota</taxon>
        <taxon>Sar</taxon>
        <taxon>Rhizaria</taxon>
        <taxon>Endomyxa</taxon>
        <taxon>Phytomyxea</taxon>
        <taxon>Plasmodiophorida</taxon>
        <taxon>Plasmodiophoridae</taxon>
        <taxon>Spongospora</taxon>
    </lineage>
</organism>
<name>A0A0H5QKA4_9EUKA</name>
<dbReference type="AlphaFoldDB" id="A0A0H5QKA4"/>
<protein>
    <submittedName>
        <fullName evidence="2">Uncharacterized protein</fullName>
    </submittedName>
</protein>
<feature type="region of interest" description="Disordered" evidence="1">
    <location>
        <begin position="38"/>
        <end position="61"/>
    </location>
</feature>
<reference evidence="2" key="1">
    <citation type="submission" date="2015-04" db="EMBL/GenBank/DDBJ databases">
        <title>The genome sequence of the plant pathogenic Rhizarian Plasmodiophora brassicae reveals insights in its biotrophic life cycle and the origin of chitin synthesis.</title>
        <authorList>
            <person name="Schwelm A."/>
            <person name="Fogelqvist J."/>
            <person name="Knaust A."/>
            <person name="Julke S."/>
            <person name="Lilja T."/>
            <person name="Dhandapani V."/>
            <person name="Bonilla-Rosso G."/>
            <person name="Karlsson M."/>
            <person name="Shevchenko A."/>
            <person name="Choi S.R."/>
            <person name="Kim H.G."/>
            <person name="Park J.Y."/>
            <person name="Lim Y.P."/>
            <person name="Ludwig-Muller J."/>
            <person name="Dixelius C."/>
        </authorList>
    </citation>
    <scope>NUCLEOTIDE SEQUENCE</scope>
    <source>
        <tissue evidence="2">Potato root galls</tissue>
    </source>
</reference>
<accession>A0A0H5QKA4</accession>
<evidence type="ECO:0000313" key="2">
    <source>
        <dbReference type="EMBL" id="CRZ02433.1"/>
    </source>
</evidence>
<sequence>PTYVNRDVFQRLLTQLQSNGRELHLIRNHCLEQIQMMTPESTEPQRDFLDTDPGMGTITAHNPLCDLGNQSQTADQHNEVDEELEPEFKAIFQSVISLLTPQMTIDPPD</sequence>
<feature type="non-terminal residue" evidence="2">
    <location>
        <position position="109"/>
    </location>
</feature>
<feature type="non-terminal residue" evidence="2">
    <location>
        <position position="1"/>
    </location>
</feature>
<evidence type="ECO:0000256" key="1">
    <source>
        <dbReference type="SAM" id="MobiDB-lite"/>
    </source>
</evidence>
<dbReference type="EMBL" id="HACM01001991">
    <property type="protein sequence ID" value="CRZ02433.1"/>
    <property type="molecule type" value="Transcribed_RNA"/>
</dbReference>
<proteinExistence type="predicted"/>